<proteinExistence type="predicted"/>
<dbReference type="EMBL" id="CP043669">
    <property type="protein sequence ID" value="QEP91413.1"/>
    <property type="molecule type" value="Genomic_DNA"/>
</dbReference>
<protein>
    <recommendedName>
        <fullName evidence="4">Fimbrial protein</fullName>
    </recommendedName>
</protein>
<dbReference type="AlphaFoldDB" id="A0A5C2LIL6"/>
<keyword evidence="1" id="KW-0732">Signal</keyword>
<evidence type="ECO:0000313" key="3">
    <source>
        <dbReference type="Proteomes" id="UP000325096"/>
    </source>
</evidence>
<organism evidence="2 3">
    <name type="scientific">Klebsiella pneumoniae</name>
    <dbReference type="NCBI Taxonomy" id="573"/>
    <lineage>
        <taxon>Bacteria</taxon>
        <taxon>Pseudomonadati</taxon>
        <taxon>Pseudomonadota</taxon>
        <taxon>Gammaproteobacteria</taxon>
        <taxon>Enterobacterales</taxon>
        <taxon>Enterobacteriaceae</taxon>
        <taxon>Klebsiella/Raoultella group</taxon>
        <taxon>Klebsiella</taxon>
        <taxon>Klebsiella pneumoniae complex</taxon>
    </lineage>
</organism>
<gene>
    <name evidence="2" type="ORF">FZ929_05345</name>
</gene>
<feature type="chain" id="PRO_5023028322" description="Fimbrial protein" evidence="1">
    <location>
        <begin position="24"/>
        <end position="137"/>
    </location>
</feature>
<evidence type="ECO:0000256" key="1">
    <source>
        <dbReference type="SAM" id="SignalP"/>
    </source>
</evidence>
<feature type="signal peptide" evidence="1">
    <location>
        <begin position="1"/>
        <end position="23"/>
    </location>
</feature>
<sequence length="137" mass="15194">MMKFKTNSFLFMMLCATALNSWAGYYNTIDIDGVSIHLDKDKAGYVNVHDDQLNTDYSCKIENWNDSLISGAGGISLTSDHLGVLLASGNKYLDVKELIDCKGQSIRIHSIHYFNNSISSIIDVNFEKKISSGISCD</sequence>
<evidence type="ECO:0000313" key="2">
    <source>
        <dbReference type="EMBL" id="QEP91413.1"/>
    </source>
</evidence>
<dbReference type="RefSeq" id="WP_134926355.1">
    <property type="nucleotide sequence ID" value="NZ_JAAAST010000178.1"/>
</dbReference>
<accession>A0A5C2LIL6</accession>
<name>A0A5C2LIL6_KLEPN</name>
<reference evidence="2 3" key="1">
    <citation type="submission" date="2019-08" db="EMBL/GenBank/DDBJ databases">
        <title>Emergence of NDM-5-producing hypervirulent Klebsiella pneumoniae from clinical infections.</title>
        <authorList>
            <person name="Shen Z."/>
            <person name="Zhang H."/>
            <person name="Li M."/>
        </authorList>
    </citation>
    <scope>NUCLEOTIDE SEQUENCE [LARGE SCALE GENOMIC DNA]</scope>
    <source>
        <strain evidence="2 3">RJ18-06</strain>
    </source>
</reference>
<evidence type="ECO:0008006" key="4">
    <source>
        <dbReference type="Google" id="ProtNLM"/>
    </source>
</evidence>
<dbReference type="Proteomes" id="UP000325096">
    <property type="component" value="Chromosome"/>
</dbReference>